<organism evidence="7 8">
    <name type="scientific">Clostridium tetani</name>
    <dbReference type="NCBI Taxonomy" id="1513"/>
    <lineage>
        <taxon>Bacteria</taxon>
        <taxon>Bacillati</taxon>
        <taxon>Bacillota</taxon>
        <taxon>Clostridia</taxon>
        <taxon>Eubacteriales</taxon>
        <taxon>Clostridiaceae</taxon>
        <taxon>Clostridium</taxon>
    </lineage>
</organism>
<reference evidence="7 8" key="1">
    <citation type="submission" date="2018-06" db="EMBL/GenBank/DDBJ databases">
        <title>Genome conservation of Clostridium tetani.</title>
        <authorList>
            <person name="Bruggemann H."/>
            <person name="Popoff M.R."/>
        </authorList>
    </citation>
    <scope>NUCLEOTIDE SEQUENCE [LARGE SCALE GENOMIC DNA]</scope>
    <source>
        <strain evidence="7 8">63.05</strain>
    </source>
</reference>
<dbReference type="PANTHER" id="PTHR42887">
    <property type="entry name" value="OS12G0638800 PROTEIN"/>
    <property type="match status" value="1"/>
</dbReference>
<gene>
    <name evidence="7" type="ORF">DP131_02530</name>
</gene>
<sequence>MYNSYSLFLYKIKRERFILYHDILILGGGASGIMTSIIAKDRGLDVAIIEGNNRIGKKILSTGNGRCNITNKKIEDSRYFSSNKNFYSKVLNEFSYDNFIEFLYSLGLPLIELEDGKLYPMSLQSSSVLDVLRLALSERNIPIYLEQKISSVYREKGKFILKDINNNIFKCNKLVLSCGGKSAANTGSDGSGFYLAKSLEHSIIHPTPGLVQLKLKHPRLKALSGIKFNGNCKLYSNKSLLREEFGEILFTNYGISGPPILQISSLASRCLCNKKDISIVVDMFPNIEKRALQDFLENHIGMFSYRSIHDSLVGILNKKLIPIILKECGIENIHKPAFELQWNEKNALLNILKNWEFVVYDTNGFANSQVTCGGVDTLQVNDNTLESKLIPNLYFTGEILDVHGDCGGFNLQWAWSSGYVVGKNI</sequence>
<dbReference type="Proteomes" id="UP000290273">
    <property type="component" value="Unassembled WGS sequence"/>
</dbReference>
<protein>
    <submittedName>
        <fullName evidence="7">Aminoacetone oxidase family FAD-binding enzyme</fullName>
    </submittedName>
</protein>
<dbReference type="SUPFAM" id="SSF160996">
    <property type="entry name" value="HI0933 insert domain-like"/>
    <property type="match status" value="1"/>
</dbReference>
<comment type="cofactor">
    <cofactor evidence="1">
        <name>FAD</name>
        <dbReference type="ChEBI" id="CHEBI:57692"/>
    </cofactor>
</comment>
<keyword evidence="4" id="KW-0472">Membrane</keyword>
<evidence type="ECO:0000256" key="1">
    <source>
        <dbReference type="ARBA" id="ARBA00001974"/>
    </source>
</evidence>
<evidence type="ECO:0000313" key="7">
    <source>
        <dbReference type="EMBL" id="RXI58310.1"/>
    </source>
</evidence>
<keyword evidence="4" id="KW-1133">Transmembrane helix</keyword>
<feature type="domain" description="RsdA/BaiN/AoA(So)-like insert" evidence="6">
    <location>
        <begin position="208"/>
        <end position="370"/>
    </location>
</feature>
<dbReference type="PANTHER" id="PTHR42887:SF2">
    <property type="entry name" value="OS12G0638800 PROTEIN"/>
    <property type="match status" value="1"/>
</dbReference>
<dbReference type="EMBL" id="QMAU01000013">
    <property type="protein sequence ID" value="RXI58310.1"/>
    <property type="molecule type" value="Genomic_DNA"/>
</dbReference>
<dbReference type="Gene3D" id="3.50.50.60">
    <property type="entry name" value="FAD/NAD(P)-binding domain"/>
    <property type="match status" value="1"/>
</dbReference>
<keyword evidence="4" id="KW-0812">Transmembrane</keyword>
<dbReference type="InterPro" id="IPR023166">
    <property type="entry name" value="BaiN-like_dom_sf"/>
</dbReference>
<dbReference type="InterPro" id="IPR057661">
    <property type="entry name" value="RsdA/BaiN/AoA(So)_Rossmann"/>
</dbReference>
<dbReference type="InterPro" id="IPR055178">
    <property type="entry name" value="RsdA/BaiN/AoA(So)-like_dom"/>
</dbReference>
<evidence type="ECO:0000259" key="6">
    <source>
        <dbReference type="Pfam" id="PF22780"/>
    </source>
</evidence>
<dbReference type="Pfam" id="PF22780">
    <property type="entry name" value="HI0933_like_1st"/>
    <property type="match status" value="1"/>
</dbReference>
<dbReference type="Gene3D" id="1.10.8.260">
    <property type="entry name" value="HI0933 insert domain-like"/>
    <property type="match status" value="1"/>
</dbReference>
<dbReference type="SUPFAM" id="SSF51905">
    <property type="entry name" value="FAD/NAD(P)-binding domain"/>
    <property type="match status" value="1"/>
</dbReference>
<feature type="domain" description="RsdA/BaiN/AoA(So)-like Rossmann fold-like" evidence="5">
    <location>
        <begin position="22"/>
        <end position="423"/>
    </location>
</feature>
<name>A0ABY0ES85_CLOTA</name>
<dbReference type="Gene3D" id="2.40.30.10">
    <property type="entry name" value="Translation factors"/>
    <property type="match status" value="1"/>
</dbReference>
<keyword evidence="2" id="KW-0285">Flavoprotein</keyword>
<comment type="caution">
    <text evidence="7">The sequence shown here is derived from an EMBL/GenBank/DDBJ whole genome shotgun (WGS) entry which is preliminary data.</text>
</comment>
<dbReference type="InterPro" id="IPR004792">
    <property type="entry name" value="BaiN-like"/>
</dbReference>
<evidence type="ECO:0000259" key="5">
    <source>
        <dbReference type="Pfam" id="PF03486"/>
    </source>
</evidence>
<feature type="transmembrane region" description="Helical" evidence="4">
    <location>
        <begin position="17"/>
        <end position="39"/>
    </location>
</feature>
<dbReference type="Pfam" id="PF03486">
    <property type="entry name" value="HI0933_like"/>
    <property type="match status" value="1"/>
</dbReference>
<evidence type="ECO:0000313" key="8">
    <source>
        <dbReference type="Proteomes" id="UP000290273"/>
    </source>
</evidence>
<evidence type="ECO:0000256" key="3">
    <source>
        <dbReference type="ARBA" id="ARBA00022827"/>
    </source>
</evidence>
<evidence type="ECO:0000256" key="2">
    <source>
        <dbReference type="ARBA" id="ARBA00022630"/>
    </source>
</evidence>
<accession>A0ABY0ES85</accession>
<proteinExistence type="predicted"/>
<dbReference type="NCBIfam" id="TIGR00275">
    <property type="entry name" value="aminoacetone oxidase family FAD-binding enzyme"/>
    <property type="match status" value="1"/>
</dbReference>
<dbReference type="InterPro" id="IPR036188">
    <property type="entry name" value="FAD/NAD-bd_sf"/>
</dbReference>
<keyword evidence="3" id="KW-0274">FAD</keyword>
<evidence type="ECO:0000256" key="4">
    <source>
        <dbReference type="SAM" id="Phobius"/>
    </source>
</evidence>